<evidence type="ECO:0000259" key="7">
    <source>
        <dbReference type="Pfam" id="PF00155"/>
    </source>
</evidence>
<sequence>MKFSQRICSMQASPIRKLAPYAAEAKEKGKKIYFLNIGQPDIKTPQAFFDAVGNFKNEVLAYGSSEGDTRLIDAICNYYKDYGVELGREHVFITAGASEAIVFAFAALCDPGDEILVPEPFYANYNPFSQCVSAKIVPITTRAEEGFRLPSVESMEEKITPRTKAIVMCHPGNPTGIVYTREEMERVAALARKHDFFIIADEVYREFVYNNLEYVSFGNLKDVEDRVVILDSVSKRYSACGARIGCVISKNKELMAQILKLCQSRTSPPTLDQEGAVALYSTPKSYLQEVNKEYEKRRDIMYRALKDMSGVICEEPKGAFYMMVKLPVDNAEKFIVWMLQDFDLNGETVMASPGEGFYATPGLGRDEVRLAYVLKEQDLSRAMEILKAGLEAYPGRTAPVIAN</sequence>
<dbReference type="OrthoDB" id="9802328at2"/>
<dbReference type="InterPro" id="IPR015422">
    <property type="entry name" value="PyrdxlP-dep_Trfase_small"/>
</dbReference>
<dbReference type="RefSeq" id="WP_013048982.1">
    <property type="nucleotide sequence ID" value="NC_014011.1"/>
</dbReference>
<dbReference type="NCBIfam" id="NF005744">
    <property type="entry name" value="PRK07568.1"/>
    <property type="match status" value="1"/>
</dbReference>
<dbReference type="GO" id="GO:0006520">
    <property type="term" value="P:amino acid metabolic process"/>
    <property type="evidence" value="ECO:0007669"/>
    <property type="project" value="InterPro"/>
</dbReference>
<organism evidence="8 9">
    <name type="scientific">Aminobacterium colombiense (strain DSM 12261 / ALA-1)</name>
    <dbReference type="NCBI Taxonomy" id="572547"/>
    <lineage>
        <taxon>Bacteria</taxon>
        <taxon>Thermotogati</taxon>
        <taxon>Synergistota</taxon>
        <taxon>Synergistia</taxon>
        <taxon>Synergistales</taxon>
        <taxon>Aminobacteriaceae</taxon>
        <taxon>Aminobacterium</taxon>
    </lineage>
</organism>
<proteinExistence type="inferred from homology"/>
<dbReference type="InterPro" id="IPR050596">
    <property type="entry name" value="AspAT/PAT-like"/>
</dbReference>
<evidence type="ECO:0000256" key="6">
    <source>
        <dbReference type="RuleBase" id="RU000481"/>
    </source>
</evidence>
<dbReference type="Gene3D" id="3.90.1150.10">
    <property type="entry name" value="Aspartate Aminotransferase, domain 1"/>
    <property type="match status" value="1"/>
</dbReference>
<name>D5EGN7_AMICL</name>
<dbReference type="InterPro" id="IPR004839">
    <property type="entry name" value="Aminotransferase_I/II_large"/>
</dbReference>
<dbReference type="EC" id="2.6.1.-" evidence="6"/>
<dbReference type="AlphaFoldDB" id="D5EGN7"/>
<dbReference type="PANTHER" id="PTHR46383:SF1">
    <property type="entry name" value="ASPARTATE AMINOTRANSFERASE"/>
    <property type="match status" value="1"/>
</dbReference>
<evidence type="ECO:0000256" key="1">
    <source>
        <dbReference type="ARBA" id="ARBA00001933"/>
    </source>
</evidence>
<dbReference type="InterPro" id="IPR015424">
    <property type="entry name" value="PyrdxlP-dep_Trfase"/>
</dbReference>
<reference evidence="8 9" key="1">
    <citation type="journal article" date="2010" name="Stand. Genomic Sci.">
        <title>Complete genome sequence of Aminobacterium colombiense type strain (ALA-1).</title>
        <authorList>
            <person name="Chertkov O."/>
            <person name="Sikorski J."/>
            <person name="Brambilla E."/>
            <person name="Lapidus A."/>
            <person name="Copeland A."/>
            <person name="Glavina Del Rio T."/>
            <person name="Nolan M."/>
            <person name="Lucas S."/>
            <person name="Tice H."/>
            <person name="Cheng J.F."/>
            <person name="Han C."/>
            <person name="Detter J.C."/>
            <person name="Bruce D."/>
            <person name="Tapia R."/>
            <person name="Goodwin L."/>
            <person name="Pitluck S."/>
            <person name="Liolios K."/>
            <person name="Ivanova N."/>
            <person name="Mavromatis K."/>
            <person name="Ovchinnikova G."/>
            <person name="Pati A."/>
            <person name="Chen A."/>
            <person name="Palaniappan K."/>
            <person name="Land M."/>
            <person name="Hauser L."/>
            <person name="Chang Y.J."/>
            <person name="Jeffries C.D."/>
            <person name="Spring S."/>
            <person name="Rohde M."/>
            <person name="Goker M."/>
            <person name="Bristow J."/>
            <person name="Eisen J.A."/>
            <person name="Markowitz V."/>
            <person name="Hugenholtz P."/>
            <person name="Kyrpides N.C."/>
            <person name="Klenk H.P."/>
        </authorList>
    </citation>
    <scope>NUCLEOTIDE SEQUENCE [LARGE SCALE GENOMIC DNA]</scope>
    <source>
        <strain evidence="9">DSM 12261 / ALA-1</strain>
    </source>
</reference>
<evidence type="ECO:0000313" key="8">
    <source>
        <dbReference type="EMBL" id="ADE57719.1"/>
    </source>
</evidence>
<dbReference type="eggNOG" id="COG0436">
    <property type="taxonomic scope" value="Bacteria"/>
</dbReference>
<dbReference type="Proteomes" id="UP000002366">
    <property type="component" value="Chromosome"/>
</dbReference>
<evidence type="ECO:0000256" key="3">
    <source>
        <dbReference type="ARBA" id="ARBA00022576"/>
    </source>
</evidence>
<evidence type="ECO:0000256" key="2">
    <source>
        <dbReference type="ARBA" id="ARBA00007441"/>
    </source>
</evidence>
<keyword evidence="9" id="KW-1185">Reference proteome</keyword>
<dbReference type="InterPro" id="IPR004838">
    <property type="entry name" value="NHTrfase_class1_PyrdxlP-BS"/>
</dbReference>
<evidence type="ECO:0000256" key="5">
    <source>
        <dbReference type="ARBA" id="ARBA00022898"/>
    </source>
</evidence>
<evidence type="ECO:0000256" key="4">
    <source>
        <dbReference type="ARBA" id="ARBA00022679"/>
    </source>
</evidence>
<dbReference type="InterPro" id="IPR015421">
    <property type="entry name" value="PyrdxlP-dep_Trfase_major"/>
</dbReference>
<keyword evidence="4 6" id="KW-0808">Transferase</keyword>
<dbReference type="Pfam" id="PF00155">
    <property type="entry name" value="Aminotran_1_2"/>
    <property type="match status" value="1"/>
</dbReference>
<dbReference type="PRINTS" id="PR00753">
    <property type="entry name" value="ACCSYNTHASE"/>
</dbReference>
<feature type="domain" description="Aminotransferase class I/classII large" evidence="7">
    <location>
        <begin position="35"/>
        <end position="384"/>
    </location>
</feature>
<dbReference type="EMBL" id="CP001997">
    <property type="protein sequence ID" value="ADE57719.1"/>
    <property type="molecule type" value="Genomic_DNA"/>
</dbReference>
<keyword evidence="3 6" id="KW-0032">Aminotransferase</keyword>
<dbReference type="CDD" id="cd00609">
    <property type="entry name" value="AAT_like"/>
    <property type="match status" value="1"/>
</dbReference>
<dbReference type="KEGG" id="aco:Amico_1603"/>
<comment type="similarity">
    <text evidence="2 6">Belongs to the class-I pyridoxal-phosphate-dependent aminotransferase family.</text>
</comment>
<dbReference type="GO" id="GO:0030170">
    <property type="term" value="F:pyridoxal phosphate binding"/>
    <property type="evidence" value="ECO:0007669"/>
    <property type="project" value="InterPro"/>
</dbReference>
<gene>
    <name evidence="8" type="ordered locus">Amico_1603</name>
</gene>
<protein>
    <recommendedName>
        <fullName evidence="6">Aminotransferase</fullName>
        <ecNumber evidence="6">2.6.1.-</ecNumber>
    </recommendedName>
</protein>
<comment type="cofactor">
    <cofactor evidence="1 6">
        <name>pyridoxal 5'-phosphate</name>
        <dbReference type="ChEBI" id="CHEBI:597326"/>
    </cofactor>
</comment>
<dbReference type="Gene3D" id="3.40.640.10">
    <property type="entry name" value="Type I PLP-dependent aspartate aminotransferase-like (Major domain)"/>
    <property type="match status" value="1"/>
</dbReference>
<dbReference type="PANTHER" id="PTHR46383">
    <property type="entry name" value="ASPARTATE AMINOTRANSFERASE"/>
    <property type="match status" value="1"/>
</dbReference>
<dbReference type="PROSITE" id="PS00105">
    <property type="entry name" value="AA_TRANSFER_CLASS_1"/>
    <property type="match status" value="1"/>
</dbReference>
<accession>D5EGN7</accession>
<dbReference type="STRING" id="572547.Amico_1603"/>
<dbReference type="GO" id="GO:0008483">
    <property type="term" value="F:transaminase activity"/>
    <property type="evidence" value="ECO:0007669"/>
    <property type="project" value="UniProtKB-KW"/>
</dbReference>
<dbReference type="SUPFAM" id="SSF53383">
    <property type="entry name" value="PLP-dependent transferases"/>
    <property type="match status" value="1"/>
</dbReference>
<evidence type="ECO:0000313" key="9">
    <source>
        <dbReference type="Proteomes" id="UP000002366"/>
    </source>
</evidence>
<keyword evidence="5" id="KW-0663">Pyridoxal phosphate</keyword>
<dbReference type="HOGENOM" id="CLU_017584_4_3_0"/>